<feature type="region of interest" description="Disordered" evidence="2">
    <location>
        <begin position="1"/>
        <end position="102"/>
    </location>
</feature>
<keyword evidence="1" id="KW-0175">Coiled coil</keyword>
<proteinExistence type="predicted"/>
<comment type="caution">
    <text evidence="3">The sequence shown here is derived from an EMBL/GenBank/DDBJ whole genome shotgun (WGS) entry which is preliminary data.</text>
</comment>
<keyword evidence="4" id="KW-1185">Reference proteome</keyword>
<feature type="coiled-coil region" evidence="1">
    <location>
        <begin position="671"/>
        <end position="705"/>
    </location>
</feature>
<evidence type="ECO:0000313" key="3">
    <source>
        <dbReference type="EMBL" id="GAA1908787.1"/>
    </source>
</evidence>
<feature type="compositionally biased region" description="Polar residues" evidence="2">
    <location>
        <begin position="82"/>
        <end position="96"/>
    </location>
</feature>
<protein>
    <submittedName>
        <fullName evidence="3">Uncharacterized protein</fullName>
    </submittedName>
</protein>
<gene>
    <name evidence="3" type="ORF">GCM10009688_11430</name>
</gene>
<evidence type="ECO:0000256" key="2">
    <source>
        <dbReference type="SAM" id="MobiDB-lite"/>
    </source>
</evidence>
<organism evidence="3 4">
    <name type="scientific">Arthrobacter gandavensis</name>
    <dbReference type="NCBI Taxonomy" id="169960"/>
    <lineage>
        <taxon>Bacteria</taxon>
        <taxon>Bacillati</taxon>
        <taxon>Actinomycetota</taxon>
        <taxon>Actinomycetes</taxon>
        <taxon>Micrococcales</taxon>
        <taxon>Micrococcaceae</taxon>
        <taxon>Arthrobacter</taxon>
    </lineage>
</organism>
<name>A0ABN2P1H9_9MICC</name>
<dbReference type="RefSeq" id="WP_152225651.1">
    <property type="nucleotide sequence ID" value="NZ_BAAALV010000002.1"/>
</dbReference>
<feature type="coiled-coil region" evidence="1">
    <location>
        <begin position="736"/>
        <end position="763"/>
    </location>
</feature>
<reference evidence="3 4" key="1">
    <citation type="journal article" date="2019" name="Int. J. Syst. Evol. Microbiol.">
        <title>The Global Catalogue of Microorganisms (GCM) 10K type strain sequencing project: providing services to taxonomists for standard genome sequencing and annotation.</title>
        <authorList>
            <consortium name="The Broad Institute Genomics Platform"/>
            <consortium name="The Broad Institute Genome Sequencing Center for Infectious Disease"/>
            <person name="Wu L."/>
            <person name="Ma J."/>
        </authorList>
    </citation>
    <scope>NUCLEOTIDE SEQUENCE [LARGE SCALE GENOMIC DNA]</scope>
    <source>
        <strain evidence="3 4">JCM 13316</strain>
    </source>
</reference>
<accession>A0ABN2P1H9</accession>
<sequence length="773" mass="84748">MSAPDRASSTAPADLNPPGGPSLAPAAGGLPVAAPNSENMGSEPEFYPAQNTDIGYTTDDHTTENDVSAGQKPVCTRDSLGSRVSVSETDTSSAPTDTPVDYSTFEVPGADSSDDVEPFEVASSPDHIEAARAFFERQKNSETQEQVKRAQTLSRVFSVMQYANHPETGEPMYSQEQLEAGLALLEEQFGTMWSAFIAHPLDRIVEVDEGTVDCRCTGLKGLHWHLVLWFKEKRPKTRTVSNALEIPSARVRVPKEVVAEEGGDEHKGSGAAPKAFFDLCEYLPHESRRADAIPGVRQIERTYLTDNKQDGNPGKYQYGRGRIVANFDFSAELDAHMVGRVSAAEGGKSLTARKRKLRRAVMDGMTLDVAEVADRDAFADDLPRLEMLHSRYEQKRGALVADGLGTTWHKSVLAICGPKGSGKGILADEVATQTQALVALAGYDWPYVQPPGRNALEAVGDAKITHHDDARFDITPTYDETLRYTDNHRATEAYKRHSRSGQVVAPRLIMMSSTETPQSLGLTMKARKPSDVLAFNAQGAKRFPPVDIDEFLRRIGWAVEVSIPESLQLTGNDHEDYPVIRAEMLVSIRRVRVNSVRRIEPVLNREGQPLGEITTTHEMAPVAVVKGAQDAARFLAVSILMENNRDVIELIPESELAAYLAQKAAIEVAAAEESERRRQAAAAAAEEAEQRAAEIAAKKRLKEIERWQAEQRLAAMCTCTPRPAGSYGRHGDACPVLTEEDRRQRLEARRAELDRKVERLRANGGLLVAGGAR</sequence>
<dbReference type="Proteomes" id="UP001500784">
    <property type="component" value="Unassembled WGS sequence"/>
</dbReference>
<evidence type="ECO:0000256" key="1">
    <source>
        <dbReference type="SAM" id="Coils"/>
    </source>
</evidence>
<dbReference type="EMBL" id="BAAALV010000002">
    <property type="protein sequence ID" value="GAA1908787.1"/>
    <property type="molecule type" value="Genomic_DNA"/>
</dbReference>
<evidence type="ECO:0000313" key="4">
    <source>
        <dbReference type="Proteomes" id="UP001500784"/>
    </source>
</evidence>
<feature type="compositionally biased region" description="Low complexity" evidence="2">
    <location>
        <begin position="21"/>
        <end position="35"/>
    </location>
</feature>